<dbReference type="Gene3D" id="2.60.120.260">
    <property type="entry name" value="Galactose-binding domain-like"/>
    <property type="match status" value="1"/>
</dbReference>
<gene>
    <name evidence="3" type="ORF">GCM10010151_20410</name>
</gene>
<evidence type="ECO:0000259" key="2">
    <source>
        <dbReference type="Pfam" id="PF21962"/>
    </source>
</evidence>
<evidence type="ECO:0000313" key="4">
    <source>
        <dbReference type="Proteomes" id="UP001501822"/>
    </source>
</evidence>
<feature type="region of interest" description="Disordered" evidence="1">
    <location>
        <begin position="244"/>
        <end position="280"/>
    </location>
</feature>
<feature type="domain" description="DUF6924" evidence="2">
    <location>
        <begin position="735"/>
        <end position="871"/>
    </location>
</feature>
<dbReference type="EMBL" id="BAAABM010000016">
    <property type="protein sequence ID" value="GAA0330508.1"/>
    <property type="molecule type" value="Genomic_DNA"/>
</dbReference>
<proteinExistence type="predicted"/>
<dbReference type="Pfam" id="PF21962">
    <property type="entry name" value="DUF6924"/>
    <property type="match status" value="1"/>
</dbReference>
<evidence type="ECO:0000313" key="3">
    <source>
        <dbReference type="EMBL" id="GAA0330508.1"/>
    </source>
</evidence>
<dbReference type="InterPro" id="IPR008979">
    <property type="entry name" value="Galactose-bd-like_sf"/>
</dbReference>
<feature type="compositionally biased region" description="Basic and acidic residues" evidence="1">
    <location>
        <begin position="1"/>
        <end position="25"/>
    </location>
</feature>
<reference evidence="3 4" key="1">
    <citation type="journal article" date="2019" name="Int. J. Syst. Evol. Microbiol.">
        <title>The Global Catalogue of Microorganisms (GCM) 10K type strain sequencing project: providing services to taxonomists for standard genome sequencing and annotation.</title>
        <authorList>
            <consortium name="The Broad Institute Genomics Platform"/>
            <consortium name="The Broad Institute Genome Sequencing Center for Infectious Disease"/>
            <person name="Wu L."/>
            <person name="Ma J."/>
        </authorList>
    </citation>
    <scope>NUCLEOTIDE SEQUENCE [LARGE SCALE GENOMIC DNA]</scope>
    <source>
        <strain evidence="3 4">JCM 3146</strain>
    </source>
</reference>
<dbReference type="InterPro" id="IPR036426">
    <property type="entry name" value="Bulb-type_lectin_dom_sf"/>
</dbReference>
<name>A0ABN0WA60_9ACTN</name>
<accession>A0ABN0WA60</accession>
<sequence>MVEVQGERDDRREYPEEASGDRWLEFETEVEEPDGRRPAGPLRLLIDDGGDAPVRWAAWRERSGLACSVTLRSVSPSGNADVTDLVSVVWASAEHRDAGEVAANLTDASAAKWFAPHDRASLGFQLSRPIAVDRYVLTSADDAPDRDPATWTLRGSADGTVWRTLDIRSGESFSRRHQARTYRIAEPGSYAHYRLDITGSNGSPHLQLQAVRFLADAAAGFVGYRQREGHAPVAYRGVRVAQASPGRTPEAPLADTPAPSHARPVPEIPPTPRAHGDRPAEWEGWQPGGSWLPLGGTLSMESLTSPSGRFTVLHSIYEPSLAVRDNVTRERVWAGVSPRSDRVCLGPDGDLVAWDHHGDRVWSTGTAWLGVRRLEMRDSGELALTDANGAVVWSSGIPQVPAAAGTGHRTVARGSRMRRGESLYGQSLTSEDGSTVLSHGGSVAFVILRGRTSHWDRFPERETVLVLDEDGFLRLRTPDGAMVEEIAGPGAELVVVRGAAELRDDTGAVVWSSAGSWSRVASVREPAIPHNDDLAAWFGALVGQGRGYCVAVVRESTPQDVLERTGVAPGSVTRTTWHRLQRHRDTAHPGEGTVVAAIAVGPDVLLVSDDPTLPVAALAPSTSVVALHQPSGGDAYGGTFSLHQDGGLVAEVRDEPRRRKGTKVPDVAAALDDLAHDLHRHELVFRVSGLVPSAAELGGPLLGGVLVPAPSPSAAPAAEPAESFPAIEGHDEMYPLVIRTDFTDDDAWNRVVEQLRMPWVDDEPVTPYLVSDPRYADASIERVLKDVRTAMPGSSRPTAIFITDSTTMRGPDHPLLAVSTEWDGEPFEEDEEGFVTQFRLLPNAAIEISTNLGLANMDWEDFAGDDEDDDEPYERMVD</sequence>
<keyword evidence="4" id="KW-1185">Reference proteome</keyword>
<dbReference type="RefSeq" id="WP_252805661.1">
    <property type="nucleotide sequence ID" value="NZ_BAAABM010000016.1"/>
</dbReference>
<protein>
    <recommendedName>
        <fullName evidence="2">DUF6924 domain-containing protein</fullName>
    </recommendedName>
</protein>
<dbReference type="InterPro" id="IPR053832">
    <property type="entry name" value="DUF6924"/>
</dbReference>
<dbReference type="Gene3D" id="2.90.10.10">
    <property type="entry name" value="Bulb-type lectin domain"/>
    <property type="match status" value="1"/>
</dbReference>
<feature type="region of interest" description="Disordered" evidence="1">
    <location>
        <begin position="1"/>
        <end position="37"/>
    </location>
</feature>
<evidence type="ECO:0000256" key="1">
    <source>
        <dbReference type="SAM" id="MobiDB-lite"/>
    </source>
</evidence>
<comment type="caution">
    <text evidence="3">The sequence shown here is derived from an EMBL/GenBank/DDBJ whole genome shotgun (WGS) entry which is preliminary data.</text>
</comment>
<dbReference type="Proteomes" id="UP001501822">
    <property type="component" value="Unassembled WGS sequence"/>
</dbReference>
<organism evidence="3 4">
    <name type="scientific">Actinoallomurus spadix</name>
    <dbReference type="NCBI Taxonomy" id="79912"/>
    <lineage>
        <taxon>Bacteria</taxon>
        <taxon>Bacillati</taxon>
        <taxon>Actinomycetota</taxon>
        <taxon>Actinomycetes</taxon>
        <taxon>Streptosporangiales</taxon>
        <taxon>Thermomonosporaceae</taxon>
        <taxon>Actinoallomurus</taxon>
    </lineage>
</organism>
<dbReference type="SUPFAM" id="SSF51110">
    <property type="entry name" value="alpha-D-mannose-specific plant lectins"/>
    <property type="match status" value="1"/>
</dbReference>
<dbReference type="SUPFAM" id="SSF49785">
    <property type="entry name" value="Galactose-binding domain-like"/>
    <property type="match status" value="1"/>
</dbReference>